<accession>A0ABD0ZDW0</accession>
<sequence>MASKRRNMFYDNKKHEIFSIITRLNQKIRIYCLDHPWPNLTEGPQSHPLVTLSDGEYRKKGHYSTRRSRGQPLLSRCGGGVEEDREDTRVSFKFGVKGFDKWRTYKELQIGHRPSNGVKDVSWEPYFCVLLQDEQTLTAYRSEELSLVERNHTLVTLPDGEYRKNKSA</sequence>
<organism evidence="1 2">
    <name type="scientific">Ranatra chinensis</name>
    <dbReference type="NCBI Taxonomy" id="642074"/>
    <lineage>
        <taxon>Eukaryota</taxon>
        <taxon>Metazoa</taxon>
        <taxon>Ecdysozoa</taxon>
        <taxon>Arthropoda</taxon>
        <taxon>Hexapoda</taxon>
        <taxon>Insecta</taxon>
        <taxon>Pterygota</taxon>
        <taxon>Neoptera</taxon>
        <taxon>Paraneoptera</taxon>
        <taxon>Hemiptera</taxon>
        <taxon>Heteroptera</taxon>
        <taxon>Panheteroptera</taxon>
        <taxon>Nepomorpha</taxon>
        <taxon>Nepidae</taxon>
        <taxon>Ranatrinae</taxon>
        <taxon>Ranatra</taxon>
    </lineage>
</organism>
<dbReference type="Proteomes" id="UP001558652">
    <property type="component" value="Unassembled WGS sequence"/>
</dbReference>
<proteinExistence type="predicted"/>
<dbReference type="AlphaFoldDB" id="A0ABD0ZDW0"/>
<keyword evidence="2" id="KW-1185">Reference proteome</keyword>
<name>A0ABD0ZDW0_9HEMI</name>
<evidence type="ECO:0000313" key="2">
    <source>
        <dbReference type="Proteomes" id="UP001558652"/>
    </source>
</evidence>
<protein>
    <submittedName>
        <fullName evidence="1">Uncharacterized protein</fullName>
    </submittedName>
</protein>
<comment type="caution">
    <text evidence="1">The sequence shown here is derived from an EMBL/GenBank/DDBJ whole genome shotgun (WGS) entry which is preliminary data.</text>
</comment>
<gene>
    <name evidence="1" type="ORF">AAG570_009059</name>
</gene>
<dbReference type="EMBL" id="JBFDAA010000003">
    <property type="protein sequence ID" value="KAL1138998.1"/>
    <property type="molecule type" value="Genomic_DNA"/>
</dbReference>
<evidence type="ECO:0000313" key="1">
    <source>
        <dbReference type="EMBL" id="KAL1138998.1"/>
    </source>
</evidence>
<reference evidence="1 2" key="1">
    <citation type="submission" date="2024-07" db="EMBL/GenBank/DDBJ databases">
        <title>Chromosome-level genome assembly of the water stick insect Ranatra chinensis (Heteroptera: Nepidae).</title>
        <authorList>
            <person name="Liu X."/>
        </authorList>
    </citation>
    <scope>NUCLEOTIDE SEQUENCE [LARGE SCALE GENOMIC DNA]</scope>
    <source>
        <strain evidence="1">Cailab_2021Rc</strain>
        <tissue evidence="1">Muscle</tissue>
    </source>
</reference>